<evidence type="ECO:0000256" key="1">
    <source>
        <dbReference type="SAM" id="MobiDB-lite"/>
    </source>
</evidence>
<reference evidence="4" key="2">
    <citation type="submission" date="2025-04" db="UniProtKB">
        <authorList>
            <consortium name="RefSeq"/>
        </authorList>
    </citation>
    <scope>IDENTIFICATION</scope>
    <source>
        <strain evidence="4">USDA-PBARC FA_bdor</strain>
        <tissue evidence="4">Whole organism</tissue>
    </source>
</reference>
<dbReference type="InterPro" id="IPR053002">
    <property type="entry name" value="Metalloproteinase_M10B"/>
</dbReference>
<evidence type="ECO:0000313" key="4">
    <source>
        <dbReference type="RefSeq" id="XP_011300419.1"/>
    </source>
</evidence>
<reference evidence="2" key="1">
    <citation type="submission" date="2015-01" db="EMBL/GenBank/DDBJ databases">
        <title>Transcriptome Assembly of Fopius arisanus.</title>
        <authorList>
            <person name="Geib S."/>
        </authorList>
    </citation>
    <scope>NUCLEOTIDE SEQUENCE</scope>
</reference>
<dbReference type="PANTHER" id="PTHR21054">
    <property type="entry name" value="ZINC METALLOPROTEINASE-RELATED"/>
    <property type="match status" value="1"/>
</dbReference>
<accession>A0A9R1TXQ0</accession>
<dbReference type="Pfam" id="PF12044">
    <property type="entry name" value="Metallopep"/>
    <property type="match status" value="1"/>
</dbReference>
<keyword evidence="3" id="KW-1185">Reference proteome</keyword>
<dbReference type="RefSeq" id="XP_011300419.1">
    <property type="nucleotide sequence ID" value="XM_011302117.1"/>
</dbReference>
<dbReference type="OrthoDB" id="74460at2759"/>
<dbReference type="Proteomes" id="UP000694866">
    <property type="component" value="Unplaced"/>
</dbReference>
<evidence type="ECO:0000313" key="2">
    <source>
        <dbReference type="EMBL" id="JAG79716.1"/>
    </source>
</evidence>
<keyword evidence="4" id="KW-0482">Metalloprotease</keyword>
<gene>
    <name evidence="2" type="primary">YIL108W</name>
    <name evidence="4" type="synonym">LOC105264913</name>
    <name evidence="2" type="ORF">g.37743</name>
</gene>
<feature type="region of interest" description="Disordered" evidence="1">
    <location>
        <begin position="372"/>
        <end position="417"/>
    </location>
</feature>
<keyword evidence="4" id="KW-0645">Protease</keyword>
<sequence>MVLADTITDPTPRESLLNGNPESITISNFSDNETVTYSLVLLRGKAPALCSYINIRSRKNTVAEWPIVGGEFRILVDLSRGENKLELEAGGLKRRITLIHEPRTTRLRVTPVYVICSGHDGYFQGPKTEDRSPESAATRIGLGARLLQCLTAEKMREAGHGRKTFQLERDLDGPECLVMHSMLHVDKARAMNQRELWELIGRELMTGPLASRDRKYLSFLSCTRYRGYSSGSPRIPTHESTLARTQGHAALGGGGLALFGSACLHTWPTCLPQVLKKFLDTTIVDTDQLMDDSNYRGTHGGCLATTLGSVLHELGHTFDLGHTREGIMGRGFDYVDRVFVGGTGVDSNKNSVRRDPQHTTVAISRPLSVTVTVQEQVSSPRRGRLLSETSRPSQSSPHLGQEIGRHSGRLSAPASPELNRSFSRSLANHQTPLPDRTFWGASCSAILAYHRWFNPSIDNSYSRDIHDNREISYDAKRNVVRSRFGVRVMELRESSGGMVVNSRQFPGCRPPLEALVALPPSQCLSPLTVFAEDSVGNVLKYPLPTAF</sequence>
<protein>
    <submittedName>
        <fullName evidence="2">YIL108W protein</fullName>
    </submittedName>
    <submittedName>
        <fullName evidence="4">Zinc metalloproteinase YIL108W</fullName>
    </submittedName>
</protein>
<dbReference type="KEGG" id="fas:105264913"/>
<dbReference type="AlphaFoldDB" id="A0A0C9R1C4"/>
<name>A0A0C9R1C4_9HYME</name>
<dbReference type="GO" id="GO:0008237">
    <property type="term" value="F:metallopeptidase activity"/>
    <property type="evidence" value="ECO:0007669"/>
    <property type="project" value="UniProtKB-KW"/>
</dbReference>
<dbReference type="InterPro" id="IPR021917">
    <property type="entry name" value="Unchr_Zn-peptidase-like"/>
</dbReference>
<dbReference type="PANTHER" id="PTHR21054:SF2">
    <property type="entry name" value="MIP04191P"/>
    <property type="match status" value="1"/>
</dbReference>
<proteinExistence type="predicted"/>
<keyword evidence="4" id="KW-0378">Hydrolase</keyword>
<feature type="compositionally biased region" description="Polar residues" evidence="1">
    <location>
        <begin position="387"/>
        <end position="398"/>
    </location>
</feature>
<evidence type="ECO:0000313" key="3">
    <source>
        <dbReference type="Proteomes" id="UP000694866"/>
    </source>
</evidence>
<organism evidence="2">
    <name type="scientific">Fopius arisanus</name>
    <dbReference type="NCBI Taxonomy" id="64838"/>
    <lineage>
        <taxon>Eukaryota</taxon>
        <taxon>Metazoa</taxon>
        <taxon>Ecdysozoa</taxon>
        <taxon>Arthropoda</taxon>
        <taxon>Hexapoda</taxon>
        <taxon>Insecta</taxon>
        <taxon>Pterygota</taxon>
        <taxon>Neoptera</taxon>
        <taxon>Endopterygota</taxon>
        <taxon>Hymenoptera</taxon>
        <taxon>Apocrita</taxon>
        <taxon>Ichneumonoidea</taxon>
        <taxon>Braconidae</taxon>
        <taxon>Opiinae</taxon>
        <taxon>Fopius</taxon>
    </lineage>
</organism>
<accession>A0A0C9R1C4</accession>
<dbReference type="EMBL" id="GBYB01009949">
    <property type="protein sequence ID" value="JAG79716.1"/>
    <property type="molecule type" value="Transcribed_RNA"/>
</dbReference>
<dbReference type="GeneID" id="105264913"/>